<dbReference type="PANTHER" id="PTHR24198:SF191">
    <property type="entry name" value="RABANKYRIN-5-LIKE"/>
    <property type="match status" value="1"/>
</dbReference>
<dbReference type="PANTHER" id="PTHR24198">
    <property type="entry name" value="ANKYRIN REPEAT AND PROTEIN KINASE DOMAIN-CONTAINING PROTEIN"/>
    <property type="match status" value="1"/>
</dbReference>
<name>A0A8S1E4C6_9INSE</name>
<keyword evidence="1" id="KW-0677">Repeat</keyword>
<evidence type="ECO:0000313" key="5">
    <source>
        <dbReference type="Proteomes" id="UP000494165"/>
    </source>
</evidence>
<evidence type="ECO:0000256" key="1">
    <source>
        <dbReference type="ARBA" id="ARBA00022737"/>
    </source>
</evidence>
<dbReference type="PROSITE" id="PS50297">
    <property type="entry name" value="ANK_REP_REGION"/>
    <property type="match status" value="1"/>
</dbReference>
<accession>A0A8S1E4C6</accession>
<comment type="caution">
    <text evidence="4">The sequence shown here is derived from an EMBL/GenBank/DDBJ whole genome shotgun (WGS) entry which is preliminary data.</text>
</comment>
<dbReference type="AlphaFoldDB" id="A0A8S1E4C6"/>
<evidence type="ECO:0000256" key="2">
    <source>
        <dbReference type="ARBA" id="ARBA00023043"/>
    </source>
</evidence>
<keyword evidence="5" id="KW-1185">Reference proteome</keyword>
<dbReference type="SUPFAM" id="SSF48403">
    <property type="entry name" value="Ankyrin repeat"/>
    <property type="match status" value="2"/>
</dbReference>
<feature type="repeat" description="ANK" evidence="3">
    <location>
        <begin position="378"/>
        <end position="410"/>
    </location>
</feature>
<protein>
    <submittedName>
        <fullName evidence="4">Uncharacterized protein</fullName>
    </submittedName>
</protein>
<sequence>MNYKREPLKRKMEENIHQKIPRMEFNPRETLEEKLKFIEKNRGDIPILLFAAKFGDEEVCKHLVQAGNYDGVTEAKSGANVFHFAAENAVHGLQLIEIFLVSHGADAQKKNYAETDAVTHAFRNKNLDFARKLFKFYEYPGSLLLHCICEGLELLKFAFEKDNSVVKKKGSDRFDEELLIEAAMYTDLPTLQWFLSICGEELAKDDDWKLDALLKATRNKRHGGRITRYLLESYRFTLTAENLSLLLGESLIQGNIKMATTLLDHGADIKLVADEQAPLHFCVVENSFAGARFVHEKDKTQMDLMTEDGETTLHLAAEFSSVRMCEWLIKEGQDLGAINPKMASTFLHCAAYNHDQGAKIIRHFGPRLREDLNRRDKWEEAPLHKALKSRNLKAAEALIEMGADLEVKFNRCNLLLYCLGNNVLSSAKFIYAKEPKLIEGLGKNKETGLHIAEEYQNYHMFEWLLNAAVPPKM</sequence>
<dbReference type="Gene3D" id="1.25.40.20">
    <property type="entry name" value="Ankyrin repeat-containing domain"/>
    <property type="match status" value="3"/>
</dbReference>
<dbReference type="EMBL" id="CADEPI010000565">
    <property type="protein sequence ID" value="CAB3387336.1"/>
    <property type="molecule type" value="Genomic_DNA"/>
</dbReference>
<dbReference type="OrthoDB" id="194358at2759"/>
<keyword evidence="2 3" id="KW-0040">ANK repeat</keyword>
<evidence type="ECO:0000256" key="3">
    <source>
        <dbReference type="PROSITE-ProRule" id="PRU00023"/>
    </source>
</evidence>
<gene>
    <name evidence="4" type="ORF">CLODIP_2_CD08317</name>
</gene>
<dbReference type="PROSITE" id="PS50088">
    <property type="entry name" value="ANK_REPEAT"/>
    <property type="match status" value="2"/>
</dbReference>
<proteinExistence type="predicted"/>
<dbReference type="Proteomes" id="UP000494165">
    <property type="component" value="Unassembled WGS sequence"/>
</dbReference>
<dbReference type="SMART" id="SM00248">
    <property type="entry name" value="ANK"/>
    <property type="match status" value="5"/>
</dbReference>
<reference evidence="4 5" key="1">
    <citation type="submission" date="2020-04" db="EMBL/GenBank/DDBJ databases">
        <authorList>
            <person name="Alioto T."/>
            <person name="Alioto T."/>
            <person name="Gomez Garrido J."/>
        </authorList>
    </citation>
    <scope>NUCLEOTIDE SEQUENCE [LARGE SCALE GENOMIC DNA]</scope>
</reference>
<dbReference type="Pfam" id="PF12796">
    <property type="entry name" value="Ank_2"/>
    <property type="match status" value="1"/>
</dbReference>
<feature type="repeat" description="ANK" evidence="3">
    <location>
        <begin position="308"/>
        <end position="340"/>
    </location>
</feature>
<evidence type="ECO:0000313" key="4">
    <source>
        <dbReference type="EMBL" id="CAB3387336.1"/>
    </source>
</evidence>
<dbReference type="InterPro" id="IPR002110">
    <property type="entry name" value="Ankyrin_rpt"/>
</dbReference>
<dbReference type="InterPro" id="IPR036770">
    <property type="entry name" value="Ankyrin_rpt-contain_sf"/>
</dbReference>
<organism evidence="4 5">
    <name type="scientific">Cloeon dipterum</name>
    <dbReference type="NCBI Taxonomy" id="197152"/>
    <lineage>
        <taxon>Eukaryota</taxon>
        <taxon>Metazoa</taxon>
        <taxon>Ecdysozoa</taxon>
        <taxon>Arthropoda</taxon>
        <taxon>Hexapoda</taxon>
        <taxon>Insecta</taxon>
        <taxon>Pterygota</taxon>
        <taxon>Palaeoptera</taxon>
        <taxon>Ephemeroptera</taxon>
        <taxon>Pisciforma</taxon>
        <taxon>Baetidae</taxon>
        <taxon>Cloeon</taxon>
    </lineage>
</organism>